<dbReference type="RefSeq" id="WP_323979994.1">
    <property type="nucleotide sequence ID" value="NZ_JAYKBV010000020.1"/>
</dbReference>
<dbReference type="EMBL" id="JAYKBV010000020">
    <property type="protein sequence ID" value="MEB3041388.1"/>
    <property type="molecule type" value="Genomic_DNA"/>
</dbReference>
<dbReference type="Proteomes" id="UP001324270">
    <property type="component" value="Unassembled WGS sequence"/>
</dbReference>
<gene>
    <name evidence="1" type="ORF">VJJ49_11910</name>
</gene>
<name>A0ABU5YBP8_9FLAO</name>
<evidence type="ECO:0000313" key="2">
    <source>
        <dbReference type="Proteomes" id="UP001324270"/>
    </source>
</evidence>
<organism evidence="1 2">
    <name type="scientific">Capnocytophaga gingivalis</name>
    <dbReference type="NCBI Taxonomy" id="1017"/>
    <lineage>
        <taxon>Bacteria</taxon>
        <taxon>Pseudomonadati</taxon>
        <taxon>Bacteroidota</taxon>
        <taxon>Flavobacteriia</taxon>
        <taxon>Flavobacteriales</taxon>
        <taxon>Flavobacteriaceae</taxon>
        <taxon>Capnocytophaga</taxon>
    </lineage>
</organism>
<keyword evidence="2" id="KW-1185">Reference proteome</keyword>
<comment type="caution">
    <text evidence="1">The sequence shown here is derived from an EMBL/GenBank/DDBJ whole genome shotgun (WGS) entry which is preliminary data.</text>
</comment>
<protein>
    <recommendedName>
        <fullName evidence="3">Type VI secretion system baseplate subunit TssK</fullName>
    </recommendedName>
</protein>
<evidence type="ECO:0000313" key="1">
    <source>
        <dbReference type="EMBL" id="MEB3041388.1"/>
    </source>
</evidence>
<proteinExistence type="predicted"/>
<reference evidence="1 2" key="1">
    <citation type="submission" date="2023-12" db="EMBL/GenBank/DDBJ databases">
        <title>Genomic sequences of Capnocytophaga and Parvimonas strains.</title>
        <authorList>
            <person name="Watt R.M."/>
            <person name="Wang M."/>
            <person name="Yang T."/>
            <person name="Tong W.M."/>
        </authorList>
    </citation>
    <scope>NUCLEOTIDE SEQUENCE [LARGE SCALE GENOMIC DNA]</scope>
    <source>
        <strain evidence="1 2">CCUG 13156</strain>
    </source>
</reference>
<sequence length="360" mass="41671">MKNFEHFSVNWVKGMNINASHFIDTENFFLERLAKITSISFNNLYGALPNSLLSPSDIEIQPIGDNARIILKKYYGICSNGFPIFFDENNTTKVSCTTEHISVTPFHNSWYIVLSIAPYQRENFGTPNPNEYPLRFPYTQPPLQLRILNKQDEALHNPFSVIIGALAKEKNQDFSIDSHYIPPALSMDAYISLRAYTQGFLRNLDAITRAAKYIITKITTQPHPNTIAQNIFTLCQELLKYLYTCDFSTSYYSSLLSPLQVYQKIKELAGTLLSSLFCIHNKDKEELFKYFQEWNGYMPFSLEQLLQDFYTQKYEHNHLQNSMEGIHNLLEHLKNLLTTLSQLENIGKHRESIVISEAKY</sequence>
<evidence type="ECO:0008006" key="3">
    <source>
        <dbReference type="Google" id="ProtNLM"/>
    </source>
</evidence>
<accession>A0ABU5YBP8</accession>